<keyword evidence="2" id="KW-1185">Reference proteome</keyword>
<dbReference type="Proteomes" id="UP000827906">
    <property type="component" value="Segment"/>
</dbReference>
<evidence type="ECO:0000313" key="1">
    <source>
        <dbReference type="EMBL" id="QQO91174.1"/>
    </source>
</evidence>
<sequence>MCEVGILFETVLQPKHVHLFQLSYISYYQGPPTSREITLARLELLDMLLSFNKKSKEEKSRSKAAKLIP</sequence>
<organism evidence="1 2">
    <name type="scientific">Yersinia phage PYps16N</name>
    <dbReference type="NCBI Taxonomy" id="2801354"/>
    <lineage>
        <taxon>Viruses</taxon>
        <taxon>Duplodnaviria</taxon>
        <taxon>Heunggongvirae</taxon>
        <taxon>Uroviricota</taxon>
        <taxon>Caudoviricetes</taxon>
        <taxon>Chaseviridae</taxon>
        <taxon>Cleopatravirinae</taxon>
        <taxon>Carltongylesvirus</taxon>
        <taxon>Carltongylesvirus PYps16N</taxon>
    </lineage>
</organism>
<protein>
    <submittedName>
        <fullName evidence="1">Uncharacterized protein</fullName>
    </submittedName>
</protein>
<accession>A0AAE7P795</accession>
<reference evidence="1 2" key="1">
    <citation type="submission" date="2020-10" db="EMBL/GenBank/DDBJ databases">
        <title>Genome of Yersinia pseudotuberculosis phages.</title>
        <authorList>
            <person name="Hammerl J.A."/>
            <person name="Hertwig S."/>
        </authorList>
    </citation>
    <scope>NUCLEOTIDE SEQUENCE [LARGE SCALE GENOMIC DNA]</scope>
</reference>
<evidence type="ECO:0000313" key="2">
    <source>
        <dbReference type="Proteomes" id="UP000827906"/>
    </source>
</evidence>
<name>A0AAE7P795_9CAUD</name>
<gene>
    <name evidence="1" type="ORF">ORF001</name>
</gene>
<dbReference type="EMBL" id="MW147601">
    <property type="protein sequence ID" value="QQO91174.1"/>
    <property type="molecule type" value="Genomic_DNA"/>
</dbReference>
<proteinExistence type="predicted"/>